<sequence length="1281" mass="144257">MPYVFEDNAAVDQSRFVFEDQPKEPGISDIVKQKVSEGYDKLVGTIKSLGPEFEKFGERSFEAAPTIPVGIGEVAAHLGTMTYGIPLAGFGEIIDLATGGKFHVGKKIADATIYQPQTKGGELVRDILFSPAVALSAVGKQRAENLQDELLKEYGPDDIRTTLYPTIRQVFYDILGIGVAGKGIHGVVKPIRAAVDTATGPKGQPVSEAAYPLDNTFAKDEIVTRTAKERAATAQRPLEKVAREEESLKAEREAAAREAEHTEPFTKIQETEFDKLTPEEQTRLMERRFREKQGVPQKVEGGEPIPEESRYPDTEATLKKGHAVAIRNAPAVKAEYGVNENIYPKVVEPERQLMGPRGEGDRFVFEDQVPREEAIADLESRVKAKRELAPEAPTPEPELKPIEKQKAMQKPMFEGLKEQEQKDMFDTASEQPRTIKDVAKDLSTVIGEKGALTLDPKKFTPEQQAAVVRLQGDLKHIKTRAEKVGKTVEQYLLDRKVDPQVAYLIHKYADDLPKYARSINLEKQDIPEDYKAFEASLLSSKPKKTQTWEQSEKLAQKYMDDIEKQASLFKRAKKGQLPLTTEKLLAMRTVNVNAIEGLKKVIETQDPEAARAALDSYRDNIGHVISDASSEVGRMLNIHKKEVSITHLGHALTNLKKSLTKIQFEELKRLNLGDPVQIQNFIKNLKDPTLSNYFMEYWYNMILSGPPTHVVNAVGNTLWLGFQVPHRAVTAGVDNLYSHLTGKERQFYMNEILPMLSGYKSGFLRGRKVASEVIRTGQAQRFEDKWFQELDFSLGAWRRSPNETVRKIAPYVDAPTRALRAMDVWANSMAYDGEMRSIARRQSNAKGLKGRARTEFERNLIENPTDEMHEAAMKKALNSTFMDEPDPFTKYIIQARNIPVVGPALRVTIMPFVNTISNLTKRGVEMTPGLGVGKELVSRGMERGMPTPELVAKQVEGTIIAFYVVGKAAEGRITGPMPENKAEREAWYRQNKKPWAINLTGKYNEKTGELEGGTWIEYRRLEPYNTVVASAAIAYGKIKGYMEVGNEKSATEVFGEFADQLKMNLLDGSYLSGLKQVFNRYGGRKGIVPRWLSSWMPYSSFFRSINRSVEVMLEGEARPREGNEWLKAFSAVIPVLSGKAPSKLDVWGKESVIPGGVFQQWLPFKWAKVTDDPVETKLARLNDDLEKIGLRGIYPSPPHQTVKYRGKEIELPDDVYRKYAIDYGAILKKHFEWKMNSGGWDRRPPEQRVKILSKLRSKASRSARARLIRNYLSNMEQKNEN</sequence>
<dbReference type="EMBL" id="MT141234">
    <property type="protein sequence ID" value="QJA56696.1"/>
    <property type="molecule type" value="Genomic_DNA"/>
</dbReference>
<name>A0A6M3IGS0_9ZZZZ</name>
<reference evidence="2" key="1">
    <citation type="submission" date="2020-03" db="EMBL/GenBank/DDBJ databases">
        <title>The deep terrestrial virosphere.</title>
        <authorList>
            <person name="Holmfeldt K."/>
            <person name="Nilsson E."/>
            <person name="Simone D."/>
            <person name="Lopez-Fernandez M."/>
            <person name="Wu X."/>
            <person name="de Brujin I."/>
            <person name="Lundin D."/>
            <person name="Andersson A."/>
            <person name="Bertilsson S."/>
            <person name="Dopson M."/>
        </authorList>
    </citation>
    <scope>NUCLEOTIDE SEQUENCE</scope>
    <source>
        <strain evidence="2">MM415B01808</strain>
    </source>
</reference>
<accession>A0A6M3IGS0</accession>
<evidence type="ECO:0000256" key="1">
    <source>
        <dbReference type="SAM" id="MobiDB-lite"/>
    </source>
</evidence>
<proteinExistence type="predicted"/>
<feature type="region of interest" description="Disordered" evidence="1">
    <location>
        <begin position="229"/>
        <end position="262"/>
    </location>
</feature>
<evidence type="ECO:0000313" key="2">
    <source>
        <dbReference type="EMBL" id="QJA56696.1"/>
    </source>
</evidence>
<gene>
    <name evidence="2" type="ORF">MM415B01808_0006</name>
</gene>
<organism evidence="2">
    <name type="scientific">viral metagenome</name>
    <dbReference type="NCBI Taxonomy" id="1070528"/>
    <lineage>
        <taxon>unclassified sequences</taxon>
        <taxon>metagenomes</taxon>
        <taxon>organismal metagenomes</taxon>
    </lineage>
</organism>
<protein>
    <submittedName>
        <fullName evidence="2">Putative structural protein</fullName>
    </submittedName>
</protein>